<organism evidence="4 5">
    <name type="scientific">Microbacterium pumilum</name>
    <dbReference type="NCBI Taxonomy" id="344165"/>
    <lineage>
        <taxon>Bacteria</taxon>
        <taxon>Bacillati</taxon>
        <taxon>Actinomycetota</taxon>
        <taxon>Actinomycetes</taxon>
        <taxon>Micrococcales</taxon>
        <taxon>Microbacteriaceae</taxon>
        <taxon>Microbacterium</taxon>
    </lineage>
</organism>
<reference evidence="5" key="1">
    <citation type="journal article" date="2019" name="Int. J. Syst. Evol. Microbiol.">
        <title>The Global Catalogue of Microorganisms (GCM) 10K type strain sequencing project: providing services to taxonomists for standard genome sequencing and annotation.</title>
        <authorList>
            <consortium name="The Broad Institute Genomics Platform"/>
            <consortium name="The Broad Institute Genome Sequencing Center for Infectious Disease"/>
            <person name="Wu L."/>
            <person name="Ma J."/>
        </authorList>
    </citation>
    <scope>NUCLEOTIDE SEQUENCE [LARGE SCALE GENOMIC DNA]</scope>
    <source>
        <strain evidence="5">JCM 14902</strain>
    </source>
</reference>
<dbReference type="InterPro" id="IPR016032">
    <property type="entry name" value="Sig_transdc_resp-reg_C-effctor"/>
</dbReference>
<protein>
    <recommendedName>
        <fullName evidence="3">HTH luxR-type domain-containing protein</fullName>
    </recommendedName>
</protein>
<name>A0ABP5DF13_9MICO</name>
<dbReference type="CDD" id="cd06170">
    <property type="entry name" value="LuxR_C_like"/>
    <property type="match status" value="1"/>
</dbReference>
<comment type="caution">
    <text evidence="4">The sequence shown here is derived from an EMBL/GenBank/DDBJ whole genome shotgun (WGS) entry which is preliminary data.</text>
</comment>
<evidence type="ECO:0000259" key="3">
    <source>
        <dbReference type="PROSITE" id="PS50043"/>
    </source>
</evidence>
<dbReference type="InterPro" id="IPR041664">
    <property type="entry name" value="AAA_16"/>
</dbReference>
<dbReference type="Proteomes" id="UP001500326">
    <property type="component" value="Unassembled WGS sequence"/>
</dbReference>
<accession>A0ABP5DF13</accession>
<proteinExistence type="predicted"/>
<sequence length="958" mass="103241">MRDWAAPPLPLRWRSADQPPFVGREHETGLLYDAWADAVDGLGKAVFVGGVPGIGKSRLVSEVCVRLHDAGAVIFVGSCIPEFGAPYEPFVEPIRAMLSLARGVMESAGQTASVQILDSLTGRGEGAPSSTASQSRLYDAVVDVLRAAAGVTPLALVLDDLQWADPDAIRLLARVVEAAVSLRVLIIGTARSTQPDVSEALASAIAGLSRLDGVLRIDLVALEEKEIVAYLGRRTSMEAAAAAVPARVLLELTGGNPFLLRETWAHVLAAVANGTSRVDMPETVHDLLRSRIIALDSRGRTVLQYAAVLGQEVDLGELIAVCDTSHDETLKGVDDAVALGLLEPPRLVSECYRFPHAIGRQAVIDQMFATHVTRLHAKVAGVLEAQFPTAPRIVQRLAYHYESARSLGYRQKAADKLGRAATTALERLAFEEAASLYERAADCAAGTGDRDDFRLRAARRWIDTTDFPRAQSLCELVAAEGSTTQRAEAAIMFGDATFRSGLGAARAAELLRAAWESLPIDCEPGLRVRCLASLGRATTHSGGLVEGESVSETAVSEARQLGDAAALGHALYCSLTSTVTPSTLERSRARAIEAMILVGQDDDSFGPCVHFLGTASYMAGDPEGIESAQRMLLQLVRRAGAFWHYQISCMHVARLLGAGRLDDVGDAMQAVRRDEREFKSEMLPGMMALQSYMVRRESSLLDRIAPLVSGEESLENRWVPGLLALYTELGMVDPARRALGWLLDRAARGVWDSAGWHAQLAFLAEAAIWLEDRHAASLIRPWLAEYAGMNLIAGHFIATFGSADRYIGQLDSLCGVGEPETSLAAALEMDRRMGAHMHVALTWLALAAHRRRSGASDADVQEATESARAIAEPAGLRRVMRLLHAQTDVARISGPDGLTAREVEVIRLLADGLSNRDVATRLVISEHTAANHVRSILFKINAVNRTQAAMYARDCGLV</sequence>
<keyword evidence="1" id="KW-0547">Nucleotide-binding</keyword>
<keyword evidence="2" id="KW-0067">ATP-binding</keyword>
<dbReference type="PANTHER" id="PTHR16305">
    <property type="entry name" value="TESTICULAR SOLUBLE ADENYLYL CYCLASE"/>
    <property type="match status" value="1"/>
</dbReference>
<dbReference type="SMART" id="SM00421">
    <property type="entry name" value="HTH_LUXR"/>
    <property type="match status" value="1"/>
</dbReference>
<dbReference type="RefSeq" id="WP_344059199.1">
    <property type="nucleotide sequence ID" value="NZ_BAAAOH010000001.1"/>
</dbReference>
<evidence type="ECO:0000256" key="2">
    <source>
        <dbReference type="ARBA" id="ARBA00022840"/>
    </source>
</evidence>
<dbReference type="Gene3D" id="3.40.50.300">
    <property type="entry name" value="P-loop containing nucleotide triphosphate hydrolases"/>
    <property type="match status" value="1"/>
</dbReference>
<dbReference type="InterPro" id="IPR027417">
    <property type="entry name" value="P-loop_NTPase"/>
</dbReference>
<dbReference type="PROSITE" id="PS50043">
    <property type="entry name" value="HTH_LUXR_2"/>
    <property type="match status" value="1"/>
</dbReference>
<dbReference type="Gene3D" id="1.10.10.10">
    <property type="entry name" value="Winged helix-like DNA-binding domain superfamily/Winged helix DNA-binding domain"/>
    <property type="match status" value="1"/>
</dbReference>
<evidence type="ECO:0000313" key="4">
    <source>
        <dbReference type="EMBL" id="GAA1979092.1"/>
    </source>
</evidence>
<dbReference type="SUPFAM" id="SSF46894">
    <property type="entry name" value="C-terminal effector domain of the bipartite response regulators"/>
    <property type="match status" value="1"/>
</dbReference>
<dbReference type="SUPFAM" id="SSF52540">
    <property type="entry name" value="P-loop containing nucleoside triphosphate hydrolases"/>
    <property type="match status" value="1"/>
</dbReference>
<feature type="domain" description="HTH luxR-type" evidence="3">
    <location>
        <begin position="891"/>
        <end position="956"/>
    </location>
</feature>
<dbReference type="Pfam" id="PF13191">
    <property type="entry name" value="AAA_16"/>
    <property type="match status" value="1"/>
</dbReference>
<dbReference type="EMBL" id="BAAAOH010000001">
    <property type="protein sequence ID" value="GAA1979092.1"/>
    <property type="molecule type" value="Genomic_DNA"/>
</dbReference>
<evidence type="ECO:0000313" key="5">
    <source>
        <dbReference type="Proteomes" id="UP001500326"/>
    </source>
</evidence>
<dbReference type="InterPro" id="IPR036388">
    <property type="entry name" value="WH-like_DNA-bd_sf"/>
</dbReference>
<keyword evidence="5" id="KW-1185">Reference proteome</keyword>
<gene>
    <name evidence="4" type="ORF">GCM10009777_10410</name>
</gene>
<dbReference type="PANTHER" id="PTHR16305:SF28">
    <property type="entry name" value="GUANYLATE CYCLASE DOMAIN-CONTAINING PROTEIN"/>
    <property type="match status" value="1"/>
</dbReference>
<dbReference type="Pfam" id="PF00196">
    <property type="entry name" value="GerE"/>
    <property type="match status" value="1"/>
</dbReference>
<dbReference type="InterPro" id="IPR000792">
    <property type="entry name" value="Tscrpt_reg_LuxR_C"/>
</dbReference>
<dbReference type="PRINTS" id="PR00038">
    <property type="entry name" value="HTHLUXR"/>
</dbReference>
<evidence type="ECO:0000256" key="1">
    <source>
        <dbReference type="ARBA" id="ARBA00022741"/>
    </source>
</evidence>